<keyword evidence="4 5" id="KW-0539">Nucleus</keyword>
<feature type="region of interest" description="Disordered" evidence="6">
    <location>
        <begin position="1"/>
        <end position="145"/>
    </location>
</feature>
<feature type="compositionally biased region" description="Acidic residues" evidence="6">
    <location>
        <begin position="352"/>
        <end position="364"/>
    </location>
</feature>
<dbReference type="OrthoDB" id="346673at2759"/>
<dbReference type="GO" id="GO:0005664">
    <property type="term" value="C:nuclear origin of replication recognition complex"/>
    <property type="evidence" value="ECO:0007669"/>
    <property type="project" value="UniProtKB-UniRule"/>
</dbReference>
<evidence type="ECO:0000256" key="1">
    <source>
        <dbReference type="ARBA" id="ARBA00004123"/>
    </source>
</evidence>
<dbReference type="OMA" id="FIEHKMA"/>
<comment type="function">
    <text evidence="5">Component of the origin recognition complex (ORC) that binds origins of replication. DNA-binding is ATP-dependent. ORC is required to assemble the pre-replication complex necessary to initiate DNA replication.</text>
</comment>
<dbReference type="PANTHER" id="PTHR14052">
    <property type="entry name" value="ORIGIN RECOGNITION COMPLEX SUBUNIT 2"/>
    <property type="match status" value="1"/>
</dbReference>
<dbReference type="STRING" id="559295.C5DE91"/>
<comment type="subunit">
    <text evidence="5">Component of the origin recognition complex (ORC).</text>
</comment>
<dbReference type="RefSeq" id="XP_002552540.1">
    <property type="nucleotide sequence ID" value="XM_002552494.1"/>
</dbReference>
<comment type="similarity">
    <text evidence="2 5">Belongs to the ORC2 family.</text>
</comment>
<feature type="region of interest" description="Disordered" evidence="6">
    <location>
        <begin position="336"/>
        <end position="364"/>
    </location>
</feature>
<dbReference type="FunCoup" id="C5DE91">
    <property type="interactions" value="1115"/>
</dbReference>
<dbReference type="GeneID" id="8291409"/>
<dbReference type="InterPro" id="IPR007220">
    <property type="entry name" value="ORC2"/>
</dbReference>
<evidence type="ECO:0000259" key="8">
    <source>
        <dbReference type="Pfam" id="PF24882"/>
    </source>
</evidence>
<dbReference type="InterPro" id="IPR056772">
    <property type="entry name" value="RecA-like_ORC2"/>
</dbReference>
<evidence type="ECO:0000256" key="2">
    <source>
        <dbReference type="ARBA" id="ARBA00007421"/>
    </source>
</evidence>
<evidence type="ECO:0000313" key="10">
    <source>
        <dbReference type="Proteomes" id="UP000002036"/>
    </source>
</evidence>
<dbReference type="AlphaFoldDB" id="C5DE91"/>
<evidence type="ECO:0000256" key="5">
    <source>
        <dbReference type="RuleBase" id="RU368084"/>
    </source>
</evidence>
<dbReference type="Pfam" id="PF24882">
    <property type="entry name" value="WHD_ORC2"/>
    <property type="match status" value="1"/>
</dbReference>
<evidence type="ECO:0000256" key="6">
    <source>
        <dbReference type="SAM" id="MobiDB-lite"/>
    </source>
</evidence>
<protein>
    <recommendedName>
        <fullName evidence="5">Origin recognition complex subunit 2</fullName>
    </recommendedName>
</protein>
<comment type="subcellular location">
    <subcellularLocation>
        <location evidence="1 5">Nucleus</location>
    </subcellularLocation>
</comment>
<dbReference type="InterPro" id="IPR056773">
    <property type="entry name" value="WHD_ORC2"/>
</dbReference>
<evidence type="ECO:0000256" key="3">
    <source>
        <dbReference type="ARBA" id="ARBA00022705"/>
    </source>
</evidence>
<dbReference type="KEGG" id="lth:KLTH0C07238g"/>
<keyword evidence="3 5" id="KW-0235">DNA replication</keyword>
<dbReference type="HOGENOM" id="CLU_022671_0_0_1"/>
<sequence>MSSAEDIVSHEDIQVSGAQSEAQKRLLPIIWRFVGRRARRSGRAGPASPAKRRTSSPVKPEMTPGLQDLESSPTRKRQRDPEKTPMAEPEPSPLKSDTGPSLAMAPESPTKRPSKRGRPRKVKTEPTENIDDYAPASRSQSPLRPRKLMRDELGPDQEGEPGFVTANSSPIKSSHVFSSPAKSPTKPVLKQSPFKIQLNRHFVPTPIPQEGEYKAPKEKHLTYFFDGFEGYIDQKKPLRSHQKSTNTMAMAPQVTREEFSLISNTLNSLLHRSSKEALRQVQRQMFPQYWFELAQGFSLLFYGVGSKRSFLEEFVIDYLSPRLTLSDALNFGSMEEKADHTDRKGEINFNGEDGDNSEGDNADDEGDIDGVPCVVINGYNPTCSYRDAFHSISQVMLQEELGKSETKYWGNHVELQINKMIEVYRDSPPLIKLVVLVHNLDGPMVRKAPFQNMLSSLARVRQIALVASTDHVYAPLLWDHVRAQNFNFIFHDITNYQGYAVESSFSDIMQLGKSSGTTGAEGARYVLESLTSNSKRMYKLLIETQLANMESQGKDSANKRGSHAFGIEFKQFYHLCAAEFIASNEVSLRSMLSEFIEHKMAAMSKDRSGAETLYVPYVYSEMQTLLKDILNV</sequence>
<evidence type="ECO:0000259" key="7">
    <source>
        <dbReference type="Pfam" id="PF04084"/>
    </source>
</evidence>
<dbReference type="GO" id="GO:0006260">
    <property type="term" value="P:DNA replication"/>
    <property type="evidence" value="ECO:0007669"/>
    <property type="project" value="UniProtKB-UniRule"/>
</dbReference>
<feature type="region of interest" description="Disordered" evidence="6">
    <location>
        <begin position="169"/>
        <end position="188"/>
    </location>
</feature>
<evidence type="ECO:0000256" key="4">
    <source>
        <dbReference type="ARBA" id="ARBA00023242"/>
    </source>
</evidence>
<keyword evidence="10" id="KW-1185">Reference proteome</keyword>
<dbReference type="EMBL" id="CU928167">
    <property type="protein sequence ID" value="CAR22102.1"/>
    <property type="molecule type" value="Genomic_DNA"/>
</dbReference>
<name>C5DE91_LACTC</name>
<dbReference type="eggNOG" id="KOG2928">
    <property type="taxonomic scope" value="Eukaryota"/>
</dbReference>
<organism evidence="9 10">
    <name type="scientific">Lachancea thermotolerans (strain ATCC 56472 / CBS 6340 / NRRL Y-8284)</name>
    <name type="common">Yeast</name>
    <name type="synonym">Kluyveromyces thermotolerans</name>
    <dbReference type="NCBI Taxonomy" id="559295"/>
    <lineage>
        <taxon>Eukaryota</taxon>
        <taxon>Fungi</taxon>
        <taxon>Dikarya</taxon>
        <taxon>Ascomycota</taxon>
        <taxon>Saccharomycotina</taxon>
        <taxon>Saccharomycetes</taxon>
        <taxon>Saccharomycetales</taxon>
        <taxon>Saccharomycetaceae</taxon>
        <taxon>Lachancea</taxon>
    </lineage>
</organism>
<dbReference type="InParanoid" id="C5DE91"/>
<dbReference type="GO" id="GO:0003688">
    <property type="term" value="F:DNA replication origin binding"/>
    <property type="evidence" value="ECO:0007669"/>
    <property type="project" value="UniProtKB-UniRule"/>
</dbReference>
<reference evidence="9 10" key="1">
    <citation type="journal article" date="2009" name="Genome Res.">
        <title>Comparative genomics of protoploid Saccharomycetaceae.</title>
        <authorList>
            <consortium name="The Genolevures Consortium"/>
            <person name="Souciet J.-L."/>
            <person name="Dujon B."/>
            <person name="Gaillardin C."/>
            <person name="Johnston M."/>
            <person name="Baret P.V."/>
            <person name="Cliften P."/>
            <person name="Sherman D.J."/>
            <person name="Weissenbach J."/>
            <person name="Westhof E."/>
            <person name="Wincker P."/>
            <person name="Jubin C."/>
            <person name="Poulain J."/>
            <person name="Barbe V."/>
            <person name="Segurens B."/>
            <person name="Artiguenave F."/>
            <person name="Anthouard V."/>
            <person name="Vacherie B."/>
            <person name="Val M.-E."/>
            <person name="Fulton R.S."/>
            <person name="Minx P."/>
            <person name="Wilson R."/>
            <person name="Durrens P."/>
            <person name="Jean G."/>
            <person name="Marck C."/>
            <person name="Martin T."/>
            <person name="Nikolski M."/>
            <person name="Rolland T."/>
            <person name="Seret M.-L."/>
            <person name="Casaregola S."/>
            <person name="Despons L."/>
            <person name="Fairhead C."/>
            <person name="Fischer G."/>
            <person name="Lafontaine I."/>
            <person name="Leh V."/>
            <person name="Lemaire M."/>
            <person name="de Montigny J."/>
            <person name="Neuveglise C."/>
            <person name="Thierry A."/>
            <person name="Blanc-Lenfle I."/>
            <person name="Bleykasten C."/>
            <person name="Diffels J."/>
            <person name="Fritsch E."/>
            <person name="Frangeul L."/>
            <person name="Goeffon A."/>
            <person name="Jauniaux N."/>
            <person name="Kachouri-Lafond R."/>
            <person name="Payen C."/>
            <person name="Potier S."/>
            <person name="Pribylova L."/>
            <person name="Ozanne C."/>
            <person name="Richard G.-F."/>
            <person name="Sacerdot C."/>
            <person name="Straub M.-L."/>
            <person name="Talla E."/>
        </authorList>
    </citation>
    <scope>NUCLEOTIDE SEQUENCE [LARGE SCALE GENOMIC DNA]</scope>
    <source>
        <strain evidence="10">ATCC 56472 / CBS 6340 / NRRL Y-8284</strain>
    </source>
</reference>
<feature type="compositionally biased region" description="Basic and acidic residues" evidence="6">
    <location>
        <begin position="336"/>
        <end position="346"/>
    </location>
</feature>
<proteinExistence type="inferred from homology"/>
<feature type="compositionally biased region" description="Basic residues" evidence="6">
    <location>
        <begin position="112"/>
        <end position="121"/>
    </location>
</feature>
<evidence type="ECO:0000313" key="9">
    <source>
        <dbReference type="EMBL" id="CAR22102.1"/>
    </source>
</evidence>
<feature type="domain" description="Origin recognition complex subunit 2 winged-helix" evidence="8">
    <location>
        <begin position="560"/>
        <end position="621"/>
    </location>
</feature>
<dbReference type="PANTHER" id="PTHR14052:SF0">
    <property type="entry name" value="ORIGIN RECOGNITION COMPLEX SUBUNIT 2"/>
    <property type="match status" value="1"/>
</dbReference>
<feature type="domain" description="Origin recognition complex subunit 2 RecA-like" evidence="7">
    <location>
        <begin position="275"/>
        <end position="493"/>
    </location>
</feature>
<feature type="compositionally biased region" description="Polar residues" evidence="6">
    <location>
        <begin position="169"/>
        <end position="182"/>
    </location>
</feature>
<dbReference type="Proteomes" id="UP000002036">
    <property type="component" value="Chromosome C"/>
</dbReference>
<accession>C5DE91</accession>
<gene>
    <name evidence="9" type="ordered locus">KLTH0C07238g</name>
</gene>
<dbReference type="Pfam" id="PF04084">
    <property type="entry name" value="RecA-like_ORC2"/>
    <property type="match status" value="1"/>
</dbReference>